<proteinExistence type="predicted"/>
<dbReference type="Proteomes" id="UP000772434">
    <property type="component" value="Unassembled WGS sequence"/>
</dbReference>
<organism evidence="1 2">
    <name type="scientific">Rhodocollybia butyracea</name>
    <dbReference type="NCBI Taxonomy" id="206335"/>
    <lineage>
        <taxon>Eukaryota</taxon>
        <taxon>Fungi</taxon>
        <taxon>Dikarya</taxon>
        <taxon>Basidiomycota</taxon>
        <taxon>Agaricomycotina</taxon>
        <taxon>Agaricomycetes</taxon>
        <taxon>Agaricomycetidae</taxon>
        <taxon>Agaricales</taxon>
        <taxon>Marasmiineae</taxon>
        <taxon>Omphalotaceae</taxon>
        <taxon>Rhodocollybia</taxon>
    </lineage>
</organism>
<sequence length="90" mass="9898">MASAKMTATVKAYGTLTALILIHLRYLPDFITPSFFVACTGQSCDVDDVNFLSRFHASASSAAEIWPTEVTGWVLPDNETVKQLIEVYLV</sequence>
<accession>A0A9P5PMX3</accession>
<protein>
    <submittedName>
        <fullName evidence="1">Uncharacterized protein</fullName>
    </submittedName>
</protein>
<keyword evidence="2" id="KW-1185">Reference proteome</keyword>
<dbReference type="AlphaFoldDB" id="A0A9P5PMX3"/>
<name>A0A9P5PMX3_9AGAR</name>
<evidence type="ECO:0000313" key="1">
    <source>
        <dbReference type="EMBL" id="KAF9066221.1"/>
    </source>
</evidence>
<reference evidence="1" key="1">
    <citation type="submission" date="2020-11" db="EMBL/GenBank/DDBJ databases">
        <authorList>
            <consortium name="DOE Joint Genome Institute"/>
            <person name="Ahrendt S."/>
            <person name="Riley R."/>
            <person name="Andreopoulos W."/>
            <person name="Labutti K."/>
            <person name="Pangilinan J."/>
            <person name="Ruiz-Duenas F.J."/>
            <person name="Barrasa J.M."/>
            <person name="Sanchez-Garcia M."/>
            <person name="Camarero S."/>
            <person name="Miyauchi S."/>
            <person name="Serrano A."/>
            <person name="Linde D."/>
            <person name="Babiker R."/>
            <person name="Drula E."/>
            <person name="Ayuso-Fernandez I."/>
            <person name="Pacheco R."/>
            <person name="Padilla G."/>
            <person name="Ferreira P."/>
            <person name="Barriuso J."/>
            <person name="Kellner H."/>
            <person name="Castanera R."/>
            <person name="Alfaro M."/>
            <person name="Ramirez L."/>
            <person name="Pisabarro A.G."/>
            <person name="Kuo A."/>
            <person name="Tritt A."/>
            <person name="Lipzen A."/>
            <person name="He G."/>
            <person name="Yan M."/>
            <person name="Ng V."/>
            <person name="Cullen D."/>
            <person name="Martin F."/>
            <person name="Rosso M.-N."/>
            <person name="Henrissat B."/>
            <person name="Hibbett D."/>
            <person name="Martinez A.T."/>
            <person name="Grigoriev I.V."/>
        </authorList>
    </citation>
    <scope>NUCLEOTIDE SEQUENCE</scope>
    <source>
        <strain evidence="1">AH 40177</strain>
    </source>
</reference>
<comment type="caution">
    <text evidence="1">The sequence shown here is derived from an EMBL/GenBank/DDBJ whole genome shotgun (WGS) entry which is preliminary data.</text>
</comment>
<evidence type="ECO:0000313" key="2">
    <source>
        <dbReference type="Proteomes" id="UP000772434"/>
    </source>
</evidence>
<dbReference type="EMBL" id="JADNRY010000091">
    <property type="protein sequence ID" value="KAF9066221.1"/>
    <property type="molecule type" value="Genomic_DNA"/>
</dbReference>
<gene>
    <name evidence="1" type="ORF">BDP27DRAFT_1227834</name>
</gene>
<dbReference type="OrthoDB" id="3271070at2759"/>